<dbReference type="RefSeq" id="WP_085846995.1">
    <property type="nucleotide sequence ID" value="NZ_FNZV01000001.1"/>
</dbReference>
<feature type="transmembrane region" description="Helical" evidence="9">
    <location>
        <begin position="88"/>
        <end position="109"/>
    </location>
</feature>
<evidence type="ECO:0000313" key="12">
    <source>
        <dbReference type="Proteomes" id="UP000193307"/>
    </source>
</evidence>
<dbReference type="OrthoDB" id="7843639at2"/>
<gene>
    <name evidence="11" type="ORF">PAM7971_00052</name>
</gene>
<evidence type="ECO:0000256" key="9">
    <source>
        <dbReference type="RuleBase" id="RU369079"/>
    </source>
</evidence>
<keyword evidence="12" id="KW-1185">Reference proteome</keyword>
<keyword evidence="4 9" id="KW-0997">Cell inner membrane</keyword>
<comment type="caution">
    <text evidence="9">Lacks conserved residue(s) required for the propagation of feature annotation.</text>
</comment>
<evidence type="ECO:0000259" key="10">
    <source>
        <dbReference type="Pfam" id="PF04290"/>
    </source>
</evidence>
<evidence type="ECO:0000256" key="1">
    <source>
        <dbReference type="ARBA" id="ARBA00004429"/>
    </source>
</evidence>
<dbReference type="InterPro" id="IPR007387">
    <property type="entry name" value="TRAP_DctQ"/>
</dbReference>
<evidence type="ECO:0000256" key="8">
    <source>
        <dbReference type="ARBA" id="ARBA00038436"/>
    </source>
</evidence>
<sequence length="163" mass="18102">MKALTALRAVEKTVLIALFLIMVFLYTGSVVTREIGGTFASRFAWIEEAVRMMNLFLVFLALGLALERGKHVGITNMREHLPKPVLNLLLKFIDLVGLAMCLYVAWLALDLVQFVLKTGQKSPTLGVPMGYIYLAPVLGFLLLGLRYGLSLVGVIDRYQEVAE</sequence>
<dbReference type="STRING" id="658057.SAMN04488032_101595"/>
<name>A0A1Y5R7V6_9RHOB</name>
<dbReference type="GO" id="GO:0022857">
    <property type="term" value="F:transmembrane transporter activity"/>
    <property type="evidence" value="ECO:0007669"/>
    <property type="project" value="UniProtKB-UniRule"/>
</dbReference>
<reference evidence="11 12" key="1">
    <citation type="submission" date="2017-03" db="EMBL/GenBank/DDBJ databases">
        <authorList>
            <person name="Afonso C.L."/>
            <person name="Miller P.J."/>
            <person name="Scott M.A."/>
            <person name="Spackman E."/>
            <person name="Goraichik I."/>
            <person name="Dimitrov K.M."/>
            <person name="Suarez D.L."/>
            <person name="Swayne D.E."/>
        </authorList>
    </citation>
    <scope>NUCLEOTIDE SEQUENCE [LARGE SCALE GENOMIC DNA]</scope>
    <source>
        <strain evidence="11 12">CECT 7971</strain>
    </source>
</reference>
<evidence type="ECO:0000256" key="3">
    <source>
        <dbReference type="ARBA" id="ARBA00022475"/>
    </source>
</evidence>
<organism evidence="11 12">
    <name type="scientific">Pacificibacter marinus</name>
    <dbReference type="NCBI Taxonomy" id="658057"/>
    <lineage>
        <taxon>Bacteria</taxon>
        <taxon>Pseudomonadati</taxon>
        <taxon>Pseudomonadota</taxon>
        <taxon>Alphaproteobacteria</taxon>
        <taxon>Rhodobacterales</taxon>
        <taxon>Roseobacteraceae</taxon>
        <taxon>Pacificibacter</taxon>
    </lineage>
</organism>
<dbReference type="EMBL" id="FWFW01000001">
    <property type="protein sequence ID" value="SLN11191.1"/>
    <property type="molecule type" value="Genomic_DNA"/>
</dbReference>
<evidence type="ECO:0000256" key="6">
    <source>
        <dbReference type="ARBA" id="ARBA00022989"/>
    </source>
</evidence>
<dbReference type="GO" id="GO:0005886">
    <property type="term" value="C:plasma membrane"/>
    <property type="evidence" value="ECO:0007669"/>
    <property type="project" value="UniProtKB-SubCell"/>
</dbReference>
<comment type="subunit">
    <text evidence="9">The complex comprises the extracytoplasmic solute receptor protein and the two transmembrane proteins.</text>
</comment>
<keyword evidence="3" id="KW-1003">Cell membrane</keyword>
<accession>A0A1Y5R7V6</accession>
<feature type="transmembrane region" description="Helical" evidence="9">
    <location>
        <begin position="49"/>
        <end position="67"/>
    </location>
</feature>
<dbReference type="PANTHER" id="PTHR35011:SF10">
    <property type="entry name" value="TRAP TRANSPORTER SMALL PERMEASE PROTEIN"/>
    <property type="match status" value="1"/>
</dbReference>
<comment type="similarity">
    <text evidence="8 9">Belongs to the TRAP transporter small permease family.</text>
</comment>
<protein>
    <recommendedName>
        <fullName evidence="9">TRAP transporter small permease protein</fullName>
    </recommendedName>
</protein>
<dbReference type="AlphaFoldDB" id="A0A1Y5R7V6"/>
<keyword evidence="2 9" id="KW-0813">Transport</keyword>
<keyword evidence="7 9" id="KW-0472">Membrane</keyword>
<comment type="subcellular location">
    <subcellularLocation>
        <location evidence="1 9">Cell inner membrane</location>
        <topology evidence="1 9">Multi-pass membrane protein</topology>
    </subcellularLocation>
</comment>
<evidence type="ECO:0000313" key="11">
    <source>
        <dbReference type="EMBL" id="SLN11191.1"/>
    </source>
</evidence>
<proteinExistence type="inferred from homology"/>
<keyword evidence="6 9" id="KW-1133">Transmembrane helix</keyword>
<evidence type="ECO:0000256" key="4">
    <source>
        <dbReference type="ARBA" id="ARBA00022519"/>
    </source>
</evidence>
<comment type="function">
    <text evidence="9">Part of the tripartite ATP-independent periplasmic (TRAP) transport system.</text>
</comment>
<keyword evidence="5 9" id="KW-0812">Transmembrane</keyword>
<dbReference type="Proteomes" id="UP000193307">
    <property type="component" value="Unassembled WGS sequence"/>
</dbReference>
<feature type="domain" description="Tripartite ATP-independent periplasmic transporters DctQ component" evidence="10">
    <location>
        <begin position="22"/>
        <end position="154"/>
    </location>
</feature>
<dbReference type="InterPro" id="IPR055348">
    <property type="entry name" value="DctQ"/>
</dbReference>
<evidence type="ECO:0000256" key="2">
    <source>
        <dbReference type="ARBA" id="ARBA00022448"/>
    </source>
</evidence>
<evidence type="ECO:0000256" key="5">
    <source>
        <dbReference type="ARBA" id="ARBA00022692"/>
    </source>
</evidence>
<feature type="transmembrane region" description="Helical" evidence="9">
    <location>
        <begin position="129"/>
        <end position="149"/>
    </location>
</feature>
<dbReference type="PANTHER" id="PTHR35011">
    <property type="entry name" value="2,3-DIKETO-L-GULONATE TRAP TRANSPORTER SMALL PERMEASE PROTEIN YIAM"/>
    <property type="match status" value="1"/>
</dbReference>
<evidence type="ECO:0000256" key="7">
    <source>
        <dbReference type="ARBA" id="ARBA00023136"/>
    </source>
</evidence>
<dbReference type="Pfam" id="PF04290">
    <property type="entry name" value="DctQ"/>
    <property type="match status" value="1"/>
</dbReference>
<dbReference type="GO" id="GO:0015740">
    <property type="term" value="P:C4-dicarboxylate transport"/>
    <property type="evidence" value="ECO:0007669"/>
    <property type="project" value="TreeGrafter"/>
</dbReference>